<dbReference type="PANTHER" id="PTHR35373">
    <property type="entry name" value="PROTEIN CBG16894"/>
    <property type="match status" value="1"/>
</dbReference>
<dbReference type="AlphaFoldDB" id="A0A167NIF4"/>
<sequence>MAQFKEPSTKSPELKLRAALVKISAMRAFMDALTANPKYMGSIRNAVQEDGKYQRMYDEYTRTGKVVPVAEENDEFSEMRYRSRTGGPGGPPMEGDYNDHHVYVCTARRTLTIHHWLFMHPTLVIDLDKVVSIRPARDATQHGCVEAWGIGHTGVCWARDAERVNGDAYARSFVCEFKTDDGAEICAGFTVEHPEKFLELVERLVPGIRAGRSETWREDVASWLGIECCTDIAPGWSLGCVFPEKATLPVTCTPAPPIPVRSAGTLSPPRVGCSIPNSRAVRVCISQTRPMPTHPSPASSQRRECVKLQTESTSAVSYTDGYRDPFITLSLTSRTLTIHNFILSPRLTLPLDSILRLTPASAVSPVGVEPWGFSLTGIGWGRDFRRLVWSREREGAIRDGWVVSWWGGPVRAGFTTLDPEGFEQVASDRVRDYERESAEYMNECIGLY</sequence>
<evidence type="ECO:0000313" key="1">
    <source>
        <dbReference type="EMBL" id="KZO97750.1"/>
    </source>
</evidence>
<name>A0A167NIF4_CALVF</name>
<dbReference type="Proteomes" id="UP000076738">
    <property type="component" value="Unassembled WGS sequence"/>
</dbReference>
<dbReference type="PANTHER" id="PTHR35373:SF4">
    <property type="entry name" value="PEPTIDASE_M16_M DOMAIN-CONTAINING PROTEIN"/>
    <property type="match status" value="1"/>
</dbReference>
<gene>
    <name evidence="1" type="ORF">CALVIDRAFT_526504</name>
</gene>
<evidence type="ECO:0000313" key="2">
    <source>
        <dbReference type="Proteomes" id="UP000076738"/>
    </source>
</evidence>
<keyword evidence="2" id="KW-1185">Reference proteome</keyword>
<dbReference type="OrthoDB" id="3364144at2759"/>
<dbReference type="EMBL" id="KV417278">
    <property type="protein sequence ID" value="KZO97750.1"/>
    <property type="molecule type" value="Genomic_DNA"/>
</dbReference>
<protein>
    <submittedName>
        <fullName evidence="1">Uncharacterized protein</fullName>
    </submittedName>
</protein>
<proteinExistence type="predicted"/>
<accession>A0A167NIF4</accession>
<organism evidence="1 2">
    <name type="scientific">Calocera viscosa (strain TUFC12733)</name>
    <dbReference type="NCBI Taxonomy" id="1330018"/>
    <lineage>
        <taxon>Eukaryota</taxon>
        <taxon>Fungi</taxon>
        <taxon>Dikarya</taxon>
        <taxon>Basidiomycota</taxon>
        <taxon>Agaricomycotina</taxon>
        <taxon>Dacrymycetes</taxon>
        <taxon>Dacrymycetales</taxon>
        <taxon>Dacrymycetaceae</taxon>
        <taxon>Calocera</taxon>
    </lineage>
</organism>
<reference evidence="1 2" key="1">
    <citation type="journal article" date="2016" name="Mol. Biol. Evol.">
        <title>Comparative Genomics of Early-Diverging Mushroom-Forming Fungi Provides Insights into the Origins of Lignocellulose Decay Capabilities.</title>
        <authorList>
            <person name="Nagy L.G."/>
            <person name="Riley R."/>
            <person name="Tritt A."/>
            <person name="Adam C."/>
            <person name="Daum C."/>
            <person name="Floudas D."/>
            <person name="Sun H."/>
            <person name="Yadav J.S."/>
            <person name="Pangilinan J."/>
            <person name="Larsson K.H."/>
            <person name="Matsuura K."/>
            <person name="Barry K."/>
            <person name="Labutti K."/>
            <person name="Kuo R."/>
            <person name="Ohm R.A."/>
            <person name="Bhattacharya S.S."/>
            <person name="Shirouzu T."/>
            <person name="Yoshinaga Y."/>
            <person name="Martin F.M."/>
            <person name="Grigoriev I.V."/>
            <person name="Hibbett D.S."/>
        </authorList>
    </citation>
    <scope>NUCLEOTIDE SEQUENCE [LARGE SCALE GENOMIC DNA]</scope>
    <source>
        <strain evidence="1 2">TUFC12733</strain>
    </source>
</reference>